<dbReference type="RefSeq" id="WP_116172505.1">
    <property type="nucleotide sequence ID" value="NZ_CP144375.1"/>
</dbReference>
<keyword evidence="4" id="KW-1185">Reference proteome</keyword>
<dbReference type="EMBL" id="QUNO01000001">
    <property type="protein sequence ID" value="REH55621.1"/>
    <property type="molecule type" value="Genomic_DNA"/>
</dbReference>
<sequence length="254" mass="25655">MTFPTGGPAPTPAKPAATQELDKLLHMAAAGLSVLVLVAGFFSFNPLVSTYSGGLGWIPALYLLAGGLSAQVLLPKPVKPGIQPGLVAVAVTLALLFTVFTTSSTSWGAWLLLVLGVLTAAAAVGGYLVETGIVTAPAPKPFQPPQPGQWSPQTGGFPQPQPGQPGGPFAGFGQPGQTTQVVPQPGQGQQGQPGQGQFGAPQQPQQPPAPQPTQFMSHPGQFSGPVQPGQGQGGQQQGQQPGTPPSGFTAPPQS</sequence>
<feature type="transmembrane region" description="Helical" evidence="2">
    <location>
        <begin position="86"/>
        <end position="103"/>
    </location>
</feature>
<evidence type="ECO:0000313" key="3">
    <source>
        <dbReference type="EMBL" id="REH55621.1"/>
    </source>
</evidence>
<dbReference type="AlphaFoldDB" id="A0A3E0IAJ3"/>
<feature type="transmembrane region" description="Helical" evidence="2">
    <location>
        <begin position="24"/>
        <end position="44"/>
    </location>
</feature>
<evidence type="ECO:0000256" key="1">
    <source>
        <dbReference type="SAM" id="MobiDB-lite"/>
    </source>
</evidence>
<evidence type="ECO:0000256" key="2">
    <source>
        <dbReference type="SAM" id="Phobius"/>
    </source>
</evidence>
<name>A0A3E0IAJ3_9PSEU</name>
<feature type="region of interest" description="Disordered" evidence="1">
    <location>
        <begin position="139"/>
        <end position="254"/>
    </location>
</feature>
<protein>
    <submittedName>
        <fullName evidence="3">Uncharacterized protein</fullName>
    </submittedName>
</protein>
<dbReference type="Proteomes" id="UP000256269">
    <property type="component" value="Unassembled WGS sequence"/>
</dbReference>
<reference evidence="3 4" key="1">
    <citation type="submission" date="2018-08" db="EMBL/GenBank/DDBJ databases">
        <title>Genomic Encyclopedia of Archaeal and Bacterial Type Strains, Phase II (KMG-II): from individual species to whole genera.</title>
        <authorList>
            <person name="Goeker M."/>
        </authorList>
    </citation>
    <scope>NUCLEOTIDE SEQUENCE [LARGE SCALE GENOMIC DNA]</scope>
    <source>
        <strain evidence="3 4">DSM 45791</strain>
    </source>
</reference>
<feature type="compositionally biased region" description="Gly residues" evidence="1">
    <location>
        <begin position="188"/>
        <end position="197"/>
    </location>
</feature>
<organism evidence="3 4">
    <name type="scientific">Kutzneria buriramensis</name>
    <dbReference type="NCBI Taxonomy" id="1045776"/>
    <lineage>
        <taxon>Bacteria</taxon>
        <taxon>Bacillati</taxon>
        <taxon>Actinomycetota</taxon>
        <taxon>Actinomycetes</taxon>
        <taxon>Pseudonocardiales</taxon>
        <taxon>Pseudonocardiaceae</taxon>
        <taxon>Kutzneria</taxon>
    </lineage>
</organism>
<feature type="compositionally biased region" description="Low complexity" evidence="1">
    <location>
        <begin position="237"/>
        <end position="254"/>
    </location>
</feature>
<gene>
    <name evidence="3" type="ORF">BCF44_101647</name>
</gene>
<keyword evidence="2" id="KW-0472">Membrane</keyword>
<dbReference type="InterPro" id="IPR035166">
    <property type="entry name" value="DUF5336"/>
</dbReference>
<accession>A0A3E0IAJ3</accession>
<dbReference type="Pfam" id="PF17270">
    <property type="entry name" value="DUF5336"/>
    <property type="match status" value="1"/>
</dbReference>
<feature type="compositionally biased region" description="Low complexity" evidence="1">
    <location>
        <begin position="175"/>
        <end position="187"/>
    </location>
</feature>
<comment type="caution">
    <text evidence="3">The sequence shown here is derived from an EMBL/GenBank/DDBJ whole genome shotgun (WGS) entry which is preliminary data.</text>
</comment>
<proteinExistence type="predicted"/>
<evidence type="ECO:0000313" key="4">
    <source>
        <dbReference type="Proteomes" id="UP000256269"/>
    </source>
</evidence>
<feature type="transmembrane region" description="Helical" evidence="2">
    <location>
        <begin position="56"/>
        <end position="74"/>
    </location>
</feature>
<feature type="transmembrane region" description="Helical" evidence="2">
    <location>
        <begin position="109"/>
        <end position="129"/>
    </location>
</feature>
<feature type="compositionally biased region" description="Low complexity" evidence="1">
    <location>
        <begin position="212"/>
        <end position="229"/>
    </location>
</feature>
<keyword evidence="2" id="KW-0812">Transmembrane</keyword>
<keyword evidence="2" id="KW-1133">Transmembrane helix</keyword>